<gene>
    <name evidence="2" type="ORF">SAMN04487905_102366</name>
</gene>
<protein>
    <submittedName>
        <fullName evidence="2">Helix-turn-helix domain-containing protein</fullName>
    </submittedName>
</protein>
<evidence type="ECO:0000259" key="1">
    <source>
        <dbReference type="PROSITE" id="PS50943"/>
    </source>
</evidence>
<dbReference type="AlphaFoldDB" id="A0A1H0QRS3"/>
<name>A0A1H0QRS3_9ACTN</name>
<dbReference type="SUPFAM" id="SSF47413">
    <property type="entry name" value="lambda repressor-like DNA-binding domains"/>
    <property type="match status" value="1"/>
</dbReference>
<feature type="domain" description="HTH cro/C1-type" evidence="1">
    <location>
        <begin position="18"/>
        <end position="71"/>
    </location>
</feature>
<evidence type="ECO:0000313" key="2">
    <source>
        <dbReference type="EMBL" id="SDP20053.1"/>
    </source>
</evidence>
<dbReference type="Proteomes" id="UP000199497">
    <property type="component" value="Unassembled WGS sequence"/>
</dbReference>
<dbReference type="InterPro" id="IPR001387">
    <property type="entry name" value="Cro/C1-type_HTH"/>
</dbReference>
<dbReference type="EMBL" id="FNJR01000002">
    <property type="protein sequence ID" value="SDP20053.1"/>
    <property type="molecule type" value="Genomic_DNA"/>
</dbReference>
<dbReference type="Pfam" id="PF19054">
    <property type="entry name" value="DUF5753"/>
    <property type="match status" value="1"/>
</dbReference>
<dbReference type="STRING" id="405564.SAMN04487905_102366"/>
<proteinExistence type="predicted"/>
<dbReference type="Pfam" id="PF13560">
    <property type="entry name" value="HTH_31"/>
    <property type="match status" value="1"/>
</dbReference>
<dbReference type="OrthoDB" id="4966777at2"/>
<dbReference type="GO" id="GO:0003677">
    <property type="term" value="F:DNA binding"/>
    <property type="evidence" value="ECO:0007669"/>
    <property type="project" value="InterPro"/>
</dbReference>
<accession>A0A1H0QRS3</accession>
<dbReference type="RefSeq" id="WP_092598130.1">
    <property type="nucleotide sequence ID" value="NZ_FNJR01000002.1"/>
</dbReference>
<sequence>MLEPDAEGQGSEHLAETLRELRKAAGLSGERLAARAAMSQSKVSRIESGKVLPTVVDVERVVNALEVPSEVASELLSLARAANVDYASWRSYARVGLWRKQAEIKALAETSSTVRQFLPAIPSGLIQAPDYARAVLTPAIEGNPSRNVERAVQARLESQEVLNDESRRFHFLLTEQAIRWQRAEPDIMVTQLRHMAGLTDRPNTEIAIIPHGVTISAAPLNIFVVYDDRLVMVELFSGEVALRDPQDVSYHLNVFEYFRERAVTGEAARQLLEAVADGFMRSHG</sequence>
<dbReference type="Gene3D" id="1.10.260.40">
    <property type="entry name" value="lambda repressor-like DNA-binding domains"/>
    <property type="match status" value="1"/>
</dbReference>
<organism evidence="2 3">
    <name type="scientific">Actinopolyspora xinjiangensis</name>
    <dbReference type="NCBI Taxonomy" id="405564"/>
    <lineage>
        <taxon>Bacteria</taxon>
        <taxon>Bacillati</taxon>
        <taxon>Actinomycetota</taxon>
        <taxon>Actinomycetes</taxon>
        <taxon>Actinopolysporales</taxon>
        <taxon>Actinopolysporaceae</taxon>
        <taxon>Actinopolyspora</taxon>
    </lineage>
</organism>
<dbReference type="InterPro" id="IPR043917">
    <property type="entry name" value="DUF5753"/>
</dbReference>
<dbReference type="InterPro" id="IPR010982">
    <property type="entry name" value="Lambda_DNA-bd_dom_sf"/>
</dbReference>
<evidence type="ECO:0000313" key="3">
    <source>
        <dbReference type="Proteomes" id="UP000199497"/>
    </source>
</evidence>
<dbReference type="PROSITE" id="PS50943">
    <property type="entry name" value="HTH_CROC1"/>
    <property type="match status" value="1"/>
</dbReference>
<reference evidence="3" key="1">
    <citation type="submission" date="2016-10" db="EMBL/GenBank/DDBJ databases">
        <authorList>
            <person name="Varghese N."/>
            <person name="Submissions S."/>
        </authorList>
    </citation>
    <scope>NUCLEOTIDE SEQUENCE [LARGE SCALE GENOMIC DNA]</scope>
    <source>
        <strain evidence="3">DSM 46732</strain>
    </source>
</reference>
<dbReference type="SMART" id="SM00530">
    <property type="entry name" value="HTH_XRE"/>
    <property type="match status" value="1"/>
</dbReference>
<dbReference type="CDD" id="cd00093">
    <property type="entry name" value="HTH_XRE"/>
    <property type="match status" value="1"/>
</dbReference>
<keyword evidence="3" id="KW-1185">Reference proteome</keyword>